<proteinExistence type="predicted"/>
<feature type="domain" description="SsfX3-like N-terminal" evidence="2">
    <location>
        <begin position="12"/>
        <end position="141"/>
    </location>
</feature>
<dbReference type="Pfam" id="PF21181">
    <property type="entry name" value="SsfX3_N"/>
    <property type="match status" value="1"/>
</dbReference>
<dbReference type="Gene3D" id="2.60.120.260">
    <property type="entry name" value="Galactose-binding domain-like"/>
    <property type="match status" value="1"/>
</dbReference>
<evidence type="ECO:0000259" key="2">
    <source>
        <dbReference type="Pfam" id="PF21181"/>
    </source>
</evidence>
<evidence type="ECO:0000259" key="1">
    <source>
        <dbReference type="Pfam" id="PF14606"/>
    </source>
</evidence>
<keyword evidence="4" id="KW-1185">Reference proteome</keyword>
<dbReference type="OrthoDB" id="2060945at2"/>
<comment type="caution">
    <text evidence="3">The sequence shown here is derived from an EMBL/GenBank/DDBJ whole genome shotgun (WGS) entry which is preliminary data.</text>
</comment>
<dbReference type="InterPro" id="IPR048977">
    <property type="entry name" value="SsfX3-like_N"/>
</dbReference>
<organism evidence="3 4">
    <name type="scientific">Arthrobacter pityocampae</name>
    <dbReference type="NCBI Taxonomy" id="547334"/>
    <lineage>
        <taxon>Bacteria</taxon>
        <taxon>Bacillati</taxon>
        <taxon>Actinomycetota</taxon>
        <taxon>Actinomycetes</taxon>
        <taxon>Micrococcales</taxon>
        <taxon>Micrococcaceae</taxon>
        <taxon>Arthrobacter</taxon>
    </lineage>
</organism>
<reference evidence="3 4" key="1">
    <citation type="journal article" date="2014" name="Int. J. Syst. Evol. Microbiol.">
        <title>Arthrobacter pityocampae sp. nov., isolated from Thaumetopoea pityocampa (Lep., Thaumetopoeidae).</title>
        <authorList>
            <person name="Ince I.A."/>
            <person name="Demirbag Z."/>
            <person name="Kati H."/>
        </authorList>
    </citation>
    <scope>NUCLEOTIDE SEQUENCE [LARGE SCALE GENOMIC DNA]</scope>
    <source>
        <strain evidence="3 4">Tp2</strain>
    </source>
</reference>
<feature type="domain" description="SGNH hydrolase-type esterase" evidence="1">
    <location>
        <begin position="168"/>
        <end position="268"/>
    </location>
</feature>
<dbReference type="AlphaFoldDB" id="A0A2S5IVV0"/>
<dbReference type="Pfam" id="PF14606">
    <property type="entry name" value="Lipase_GDSL_3"/>
    <property type="match status" value="1"/>
</dbReference>
<protein>
    <submittedName>
        <fullName evidence="3">Lipase</fullName>
    </submittedName>
</protein>
<name>A0A2S5IVV0_9MICC</name>
<dbReference type="InterPro" id="IPR036514">
    <property type="entry name" value="SGNH_hydro_sf"/>
</dbReference>
<dbReference type="RefSeq" id="WP_104122076.1">
    <property type="nucleotide sequence ID" value="NZ_PRKW01000005.1"/>
</dbReference>
<dbReference type="EMBL" id="PRKW01000005">
    <property type="protein sequence ID" value="PPB48674.1"/>
    <property type="molecule type" value="Genomic_DNA"/>
</dbReference>
<evidence type="ECO:0000313" key="3">
    <source>
        <dbReference type="EMBL" id="PPB48674.1"/>
    </source>
</evidence>
<gene>
    <name evidence="3" type="ORF">C4K88_13195</name>
</gene>
<dbReference type="Gene3D" id="3.40.50.1110">
    <property type="entry name" value="SGNH hydrolase"/>
    <property type="match status" value="1"/>
</dbReference>
<dbReference type="Proteomes" id="UP000239297">
    <property type="component" value="Unassembled WGS sequence"/>
</dbReference>
<sequence>MKTRVTAEFIVGAAEVEVTALGVRPHRLPAHVRARDADGQLLAAEAQPSGVRVALRTASRQVSLELQASRVTYRGVHRPRGAVDVVVDGTHVHTCTLQHGDNTTMDLATGTGTSTPGTTDTISVHGLPSGDKVIEFWLPHNEMVDLIHLTADRTVTPAHPPGRTWLHHGSSISQGSNATHPTGIWPVVAARRAGVQLINLGFSGSALIDPFMARVIRDTPADLISLKLGINVVNLDAMRLRSFRPAVHGFLDTIREGHPTTPLLLVSPIHCDIHEDTPGPGAFDTDKLAQGSVGFIATGSPEETALGRLTLQIIRQHLAAIVAERADDALHYLDGRELHGPEDTRTHPLPDALHPGTQSHRIMGERFADIALADGAPLGPAGRP</sequence>
<evidence type="ECO:0000313" key="4">
    <source>
        <dbReference type="Proteomes" id="UP000239297"/>
    </source>
</evidence>
<accession>A0A2S5IVV0</accession>
<dbReference type="SUPFAM" id="SSF52266">
    <property type="entry name" value="SGNH hydrolase"/>
    <property type="match status" value="1"/>
</dbReference>
<dbReference type="InterPro" id="IPR013830">
    <property type="entry name" value="SGNH_hydro"/>
</dbReference>